<reference evidence="3" key="1">
    <citation type="submission" date="2014-03" db="EMBL/GenBank/DDBJ databases">
        <authorList>
            <person name="Aksoy S."/>
            <person name="Warren W."/>
            <person name="Wilson R.K."/>
        </authorList>
    </citation>
    <scope>NUCLEOTIDE SEQUENCE [LARGE SCALE GENOMIC DNA]</scope>
    <source>
        <strain evidence="3">IAEA</strain>
    </source>
</reference>
<dbReference type="AlphaFoldDB" id="A0A1A9W391"/>
<evidence type="ECO:0000259" key="1">
    <source>
        <dbReference type="Pfam" id="PF06482"/>
    </source>
</evidence>
<proteinExistence type="predicted"/>
<dbReference type="InterPro" id="IPR016187">
    <property type="entry name" value="CTDL_fold"/>
</dbReference>
<protein>
    <recommendedName>
        <fullName evidence="1">Collagenase NC10/endostatin domain-containing protein</fullName>
    </recommendedName>
</protein>
<dbReference type="STRING" id="37001.A0A1A9W391"/>
<sequence length="191" mass="21671">MGPFIKSIINFKNLRKKNSAFLPQKHVWHGALPNGERSIDTYCDAWHSGARDKYGYASNLLGNKLLDQDRQTCDSKLIVLCVEALSQDRRKKRDLSDRKSNILTSDLRCNMTLNGDFTNVSCTLEYTLVGVDAQIYEYNQKSTNRKKSSIFNGFVPRNSVHCVCYIQCISVYASVCTDANIEENNNNLGKQ</sequence>
<accession>A0A1A9W391</accession>
<dbReference type="Pfam" id="PF06482">
    <property type="entry name" value="Endostatin"/>
    <property type="match status" value="1"/>
</dbReference>
<dbReference type="Proteomes" id="UP000091820">
    <property type="component" value="Unassembled WGS sequence"/>
</dbReference>
<dbReference type="InterPro" id="IPR010515">
    <property type="entry name" value="Collagenase_NC10/endostatin"/>
</dbReference>
<evidence type="ECO:0000313" key="3">
    <source>
        <dbReference type="Proteomes" id="UP000091820"/>
    </source>
</evidence>
<evidence type="ECO:0000313" key="2">
    <source>
        <dbReference type="EnsemblMetazoa" id="GBRI004834-PA"/>
    </source>
</evidence>
<keyword evidence="3" id="KW-1185">Reference proteome</keyword>
<dbReference type="EnsemblMetazoa" id="GBRI004834-RA">
    <property type="protein sequence ID" value="GBRI004834-PA"/>
    <property type="gene ID" value="GBRI004834"/>
</dbReference>
<dbReference type="InterPro" id="IPR016186">
    <property type="entry name" value="C-type_lectin-like/link_sf"/>
</dbReference>
<feature type="domain" description="Collagenase NC10/endostatin" evidence="1">
    <location>
        <begin position="19"/>
        <end position="84"/>
    </location>
</feature>
<name>A0A1A9W391_9MUSC</name>
<dbReference type="SUPFAM" id="SSF56436">
    <property type="entry name" value="C-type lectin-like"/>
    <property type="match status" value="1"/>
</dbReference>
<reference evidence="2" key="2">
    <citation type="submission" date="2020-05" db="UniProtKB">
        <authorList>
            <consortium name="EnsemblMetazoa"/>
        </authorList>
    </citation>
    <scope>IDENTIFICATION</scope>
    <source>
        <strain evidence="2">IAEA</strain>
    </source>
</reference>
<dbReference type="Gene3D" id="3.10.100.10">
    <property type="entry name" value="Mannose-Binding Protein A, subunit A"/>
    <property type="match status" value="1"/>
</dbReference>
<dbReference type="VEuPathDB" id="VectorBase:GBRI004834"/>
<organism evidence="2 3">
    <name type="scientific">Glossina brevipalpis</name>
    <dbReference type="NCBI Taxonomy" id="37001"/>
    <lineage>
        <taxon>Eukaryota</taxon>
        <taxon>Metazoa</taxon>
        <taxon>Ecdysozoa</taxon>
        <taxon>Arthropoda</taxon>
        <taxon>Hexapoda</taxon>
        <taxon>Insecta</taxon>
        <taxon>Pterygota</taxon>
        <taxon>Neoptera</taxon>
        <taxon>Endopterygota</taxon>
        <taxon>Diptera</taxon>
        <taxon>Brachycera</taxon>
        <taxon>Muscomorpha</taxon>
        <taxon>Hippoboscoidea</taxon>
        <taxon>Glossinidae</taxon>
        <taxon>Glossina</taxon>
    </lineage>
</organism>